<dbReference type="AlphaFoldDB" id="A0A4V2MW74"/>
<proteinExistence type="predicted"/>
<evidence type="ECO:0000313" key="2">
    <source>
        <dbReference type="Proteomes" id="UP000292702"/>
    </source>
</evidence>
<comment type="caution">
    <text evidence="1">The sequence shown here is derived from an EMBL/GenBank/DDBJ whole genome shotgun (WGS) entry which is preliminary data.</text>
</comment>
<organism evidence="1 2">
    <name type="scientific">Steccherinum ochraceum</name>
    <dbReference type="NCBI Taxonomy" id="92696"/>
    <lineage>
        <taxon>Eukaryota</taxon>
        <taxon>Fungi</taxon>
        <taxon>Dikarya</taxon>
        <taxon>Basidiomycota</taxon>
        <taxon>Agaricomycotina</taxon>
        <taxon>Agaricomycetes</taxon>
        <taxon>Polyporales</taxon>
        <taxon>Steccherinaceae</taxon>
        <taxon>Steccherinum</taxon>
    </lineage>
</organism>
<dbReference type="PANTHER" id="PTHR13271:SF147">
    <property type="entry name" value="PROTEIN-LYSINE N-METHYLTRANSFERASE EFM1-RELATED"/>
    <property type="match status" value="1"/>
</dbReference>
<sequence>MSTVDLPEESSNVRIFRSWFASNGGYMHPHVHYSQVSSGFNIVAKNAIEKDTEVISCPFNLIVTPSLARNALVDVLRLGLDGKDPFAGWTEMQLMSTYIVIHWMDYEGGKLPSNLQHLPYLDTLPEPSKLLTPLHFTPPERVHFRGSNIFGATTDRENAWMKQHRQCQALVSSANTSWGAEFTWQKYLTAMTYISSRAFPSTLLDSFPSLVATSESYPILLPGVDALNHARATPVSWITTHSKSGSSTDEEVGRSKISLVLHDATPAHAELLNNYGPKPNAELILGYGFTLENNPDDTIVLKLGGATSAGAPERKQWEVGRGAKGFEPLWEYVLNDMRRRRKEEDEEEGMEVDDDEETAAIGEVQDVLQAAMQLDGMVELLVDKLPSTSTAEQSVGLGIIRSEVARMLCHYIEGATIVLLFFTAYDADRWHVLFFAGQRDILESIRGFAMEKHENIIRWAKERGLPIVEEEDEAD</sequence>
<dbReference type="EMBL" id="RWJN01000196">
    <property type="protein sequence ID" value="TCD65147.1"/>
    <property type="molecule type" value="Genomic_DNA"/>
</dbReference>
<gene>
    <name evidence="1" type="ORF">EIP91_003040</name>
</gene>
<dbReference type="STRING" id="92696.A0A4V2MW74"/>
<dbReference type="SUPFAM" id="SSF82199">
    <property type="entry name" value="SET domain"/>
    <property type="match status" value="1"/>
</dbReference>
<dbReference type="GO" id="GO:0005634">
    <property type="term" value="C:nucleus"/>
    <property type="evidence" value="ECO:0007669"/>
    <property type="project" value="TreeGrafter"/>
</dbReference>
<protein>
    <recommendedName>
        <fullName evidence="3">SET domain-containing protein</fullName>
    </recommendedName>
</protein>
<accession>A0A4V2MW74</accession>
<dbReference type="OrthoDB" id="42889at2759"/>
<dbReference type="InterPro" id="IPR046341">
    <property type="entry name" value="SET_dom_sf"/>
</dbReference>
<reference evidence="1 2" key="1">
    <citation type="submission" date="2018-11" db="EMBL/GenBank/DDBJ databases">
        <title>Genome assembly of Steccherinum ochraceum LE-BIN_3174, the white-rot fungus of the Steccherinaceae family (The Residual Polyporoid clade, Polyporales, Basidiomycota).</title>
        <authorList>
            <person name="Fedorova T.V."/>
            <person name="Glazunova O.A."/>
            <person name="Landesman E.O."/>
            <person name="Moiseenko K.V."/>
            <person name="Psurtseva N.V."/>
            <person name="Savinova O.S."/>
            <person name="Shakhova N.V."/>
            <person name="Tyazhelova T.V."/>
            <person name="Vasina D.V."/>
        </authorList>
    </citation>
    <scope>NUCLEOTIDE SEQUENCE [LARGE SCALE GENOMIC DNA]</scope>
    <source>
        <strain evidence="1 2">LE-BIN_3174</strain>
    </source>
</reference>
<dbReference type="Proteomes" id="UP000292702">
    <property type="component" value="Unassembled WGS sequence"/>
</dbReference>
<dbReference type="Gene3D" id="3.90.1410.10">
    <property type="entry name" value="set domain protein methyltransferase, domain 1"/>
    <property type="match status" value="1"/>
</dbReference>
<dbReference type="PANTHER" id="PTHR13271">
    <property type="entry name" value="UNCHARACTERIZED PUTATIVE METHYLTRANSFERASE"/>
    <property type="match status" value="1"/>
</dbReference>
<evidence type="ECO:0000313" key="1">
    <source>
        <dbReference type="EMBL" id="TCD65147.1"/>
    </source>
</evidence>
<dbReference type="InterPro" id="IPR050600">
    <property type="entry name" value="SETD3_SETD6_MTase"/>
</dbReference>
<evidence type="ECO:0008006" key="3">
    <source>
        <dbReference type="Google" id="ProtNLM"/>
    </source>
</evidence>
<keyword evidence="2" id="KW-1185">Reference proteome</keyword>
<dbReference type="GO" id="GO:0016279">
    <property type="term" value="F:protein-lysine N-methyltransferase activity"/>
    <property type="evidence" value="ECO:0007669"/>
    <property type="project" value="TreeGrafter"/>
</dbReference>
<name>A0A4V2MW74_9APHY</name>